<dbReference type="SUPFAM" id="SSF48576">
    <property type="entry name" value="Terpenoid synthases"/>
    <property type="match status" value="1"/>
</dbReference>
<dbReference type="GO" id="GO:0051996">
    <property type="term" value="F:squalene synthase [NAD(P)H] activity"/>
    <property type="evidence" value="ECO:0007669"/>
    <property type="project" value="InterPro"/>
</dbReference>
<dbReference type="InterPro" id="IPR008949">
    <property type="entry name" value="Isoprenoid_synthase_dom_sf"/>
</dbReference>
<dbReference type="SFLD" id="SFLDG01018">
    <property type="entry name" value="Squalene/Phytoene_Synthase_Lik"/>
    <property type="match status" value="1"/>
</dbReference>
<dbReference type="InterPro" id="IPR033904">
    <property type="entry name" value="Trans_IPPS_HH"/>
</dbReference>
<comment type="function">
    <text evidence="2">Involved in the biosynthesis of the yellow-orange carotenoid staphyloxanthin, which plays a role in the virulence via its protective function against oxidative stress. Catalyzes the head-to-head condensation of two molecules of farnesyl diphosphate (FPP) into the colorless C(30) carotenoid 4,4'-diapophytoene (dehydrosqualene).</text>
</comment>
<gene>
    <name evidence="11" type="ORF">UF66_1172</name>
</gene>
<keyword evidence="7" id="KW-0808">Transferase</keyword>
<dbReference type="EC" id="2.5.1.96" evidence="5"/>
<dbReference type="RefSeq" id="WP_019469197.1">
    <property type="nucleotide sequence ID" value="NZ_LAKJ01000019.1"/>
</dbReference>
<dbReference type="InterPro" id="IPR002060">
    <property type="entry name" value="Squ/phyt_synthse"/>
</dbReference>
<dbReference type="GO" id="GO:0016117">
    <property type="term" value="P:carotenoid biosynthetic process"/>
    <property type="evidence" value="ECO:0007669"/>
    <property type="project" value="UniProtKB-KW"/>
</dbReference>
<evidence type="ECO:0000256" key="9">
    <source>
        <dbReference type="ARBA" id="ARBA00031761"/>
    </source>
</evidence>
<evidence type="ECO:0000256" key="1">
    <source>
        <dbReference type="ARBA" id="ARBA00000746"/>
    </source>
</evidence>
<dbReference type="PROSITE" id="PS01044">
    <property type="entry name" value="SQUALEN_PHYTOEN_SYN_1"/>
    <property type="match status" value="1"/>
</dbReference>
<accession>A0A0M2NTM0</accession>
<dbReference type="SFLD" id="SFLDG01212">
    <property type="entry name" value="Phytoene_synthase_like"/>
    <property type="match status" value="1"/>
</dbReference>
<name>A0A0M2NTM0_STACC</name>
<dbReference type="Proteomes" id="UP000034455">
    <property type="component" value="Unassembled WGS sequence"/>
</dbReference>
<evidence type="ECO:0000256" key="4">
    <source>
        <dbReference type="ARBA" id="ARBA00009720"/>
    </source>
</evidence>
<dbReference type="AlphaFoldDB" id="A0A0M2NTM0"/>
<keyword evidence="8" id="KW-0125">Carotenoid biosynthesis</keyword>
<dbReference type="GO" id="GO:0004311">
    <property type="term" value="F:geranylgeranyl diphosphate synthase activity"/>
    <property type="evidence" value="ECO:0007669"/>
    <property type="project" value="InterPro"/>
</dbReference>
<sequence length="293" mass="34129">MNQLERDYNHCHNIMKEHSKTFSYAFDFLDLKRKKAIWAIYAVCRIIDDSIDKYKDLEQLNGIARDLDVIYSDCDYIQAYQSDAAIMNALSNTLNTYSIPKKPFESLIQYVKEDLVLKEMKTDSDLYEYCYGVAGTVGELLTPILTSSNENNFEQAEEAAIALGKAMQITNILRDVGEDFQNGRIYLSVEKLAQYRVNLHSIYYEGVTPNYIELWESYATESVRLYDIALNGINYFDEEVRYIIELAAIAYHEILVEVRKANYTLHKKVYVSKLKKMKIYRELSAKYNRSETL</sequence>
<evidence type="ECO:0000256" key="10">
    <source>
        <dbReference type="ARBA" id="ARBA00032389"/>
    </source>
</evidence>
<dbReference type="SFLD" id="SFLDS00005">
    <property type="entry name" value="Isoprenoid_Synthase_Type_I"/>
    <property type="match status" value="1"/>
</dbReference>
<evidence type="ECO:0000256" key="7">
    <source>
        <dbReference type="ARBA" id="ARBA00022679"/>
    </source>
</evidence>
<dbReference type="Gene3D" id="1.10.600.10">
    <property type="entry name" value="Farnesyl Diphosphate Synthase"/>
    <property type="match status" value="1"/>
</dbReference>
<organism evidence="11 12">
    <name type="scientific">Staphylococcus cohnii subsp. cohnii</name>
    <dbReference type="NCBI Taxonomy" id="74704"/>
    <lineage>
        <taxon>Bacteria</taxon>
        <taxon>Bacillati</taxon>
        <taxon>Bacillota</taxon>
        <taxon>Bacilli</taxon>
        <taxon>Bacillales</taxon>
        <taxon>Staphylococcaceae</taxon>
        <taxon>Staphylococcus</taxon>
        <taxon>Staphylococcus cohnii species complex</taxon>
    </lineage>
</organism>
<dbReference type="PATRIC" id="fig|74704.6.peg.1205"/>
<dbReference type="InterPro" id="IPR044843">
    <property type="entry name" value="Trans_IPPS_bact-type"/>
</dbReference>
<dbReference type="InterPro" id="IPR019845">
    <property type="entry name" value="Squalene/phytoene_synthase_CS"/>
</dbReference>
<reference evidence="11 12" key="1">
    <citation type="submission" date="2015-03" db="EMBL/GenBank/DDBJ databases">
        <title>Genome Assembly of Staphylococcus cohnii subsp. cohnii strain G22B2.</title>
        <authorList>
            <person name="Nair G."/>
            <person name="Kaur G."/>
            <person name="Khatri I."/>
            <person name="Singh N.K."/>
            <person name="Sathyabama S."/>
            <person name="Maurya S.K."/>
            <person name="Subramanian S."/>
            <person name="Agrewala J.N."/>
            <person name="Mayilraj S."/>
        </authorList>
    </citation>
    <scope>NUCLEOTIDE SEQUENCE [LARGE SCALE GENOMIC DNA]</scope>
    <source>
        <strain evidence="11 12">G22B2</strain>
    </source>
</reference>
<dbReference type="PANTHER" id="PTHR31480">
    <property type="entry name" value="BIFUNCTIONAL LYCOPENE CYCLASE/PHYTOENE SYNTHASE"/>
    <property type="match status" value="1"/>
</dbReference>
<evidence type="ECO:0000313" key="12">
    <source>
        <dbReference type="Proteomes" id="UP000034455"/>
    </source>
</evidence>
<comment type="caution">
    <text evidence="11">The sequence shown here is derived from an EMBL/GenBank/DDBJ whole genome shotgun (WGS) entry which is preliminary data.</text>
</comment>
<comment type="pathway">
    <text evidence="3">Carotenoid biosynthesis; staphyloxanthin biosynthesis; staphyloxanthin from farnesyl diphosphate: step 1/5.</text>
</comment>
<dbReference type="UniPathway" id="UPA00029">
    <property type="reaction ID" value="UER00556"/>
</dbReference>
<proteinExistence type="inferred from homology"/>
<comment type="similarity">
    <text evidence="4">Belongs to the phytoene/squalene synthase family. CrtM subfamily.</text>
</comment>
<evidence type="ECO:0000256" key="8">
    <source>
        <dbReference type="ARBA" id="ARBA00022746"/>
    </source>
</evidence>
<comment type="catalytic activity">
    <reaction evidence="1">
        <text>2 (2E,6E)-farnesyl diphosphate = 15-cis-4,4'-diapophytoene + 2 diphosphate</text>
        <dbReference type="Rhea" id="RHEA:31547"/>
        <dbReference type="ChEBI" id="CHEBI:33019"/>
        <dbReference type="ChEBI" id="CHEBI:62738"/>
        <dbReference type="ChEBI" id="CHEBI:175763"/>
        <dbReference type="EC" id="2.5.1.96"/>
    </reaction>
</comment>
<dbReference type="Pfam" id="PF00494">
    <property type="entry name" value="SQS_PSY"/>
    <property type="match status" value="1"/>
</dbReference>
<dbReference type="CDD" id="cd00683">
    <property type="entry name" value="Trans_IPPS_HH"/>
    <property type="match status" value="1"/>
</dbReference>
<dbReference type="EMBL" id="LAKJ01000019">
    <property type="protein sequence ID" value="KKI63066.1"/>
    <property type="molecule type" value="Genomic_DNA"/>
</dbReference>
<evidence type="ECO:0000313" key="11">
    <source>
        <dbReference type="EMBL" id="KKI63066.1"/>
    </source>
</evidence>
<protein>
    <recommendedName>
        <fullName evidence="6">4,4'-diapophytoene synthase</fullName>
        <ecNumber evidence="5">2.5.1.96</ecNumber>
    </recommendedName>
    <alternativeName>
        <fullName evidence="9">C30 carotenoid synthase</fullName>
    </alternativeName>
    <alternativeName>
        <fullName evidence="10">Dehydrosqualene synthase</fullName>
    </alternativeName>
</protein>
<evidence type="ECO:0000256" key="3">
    <source>
        <dbReference type="ARBA" id="ARBA00004677"/>
    </source>
</evidence>
<evidence type="ECO:0000256" key="2">
    <source>
        <dbReference type="ARBA" id="ARBA00002144"/>
    </source>
</evidence>
<evidence type="ECO:0000256" key="6">
    <source>
        <dbReference type="ARBA" id="ARBA00016163"/>
    </source>
</evidence>
<evidence type="ECO:0000256" key="5">
    <source>
        <dbReference type="ARBA" id="ARBA00012627"/>
    </source>
</evidence>